<dbReference type="EMBL" id="LWRY01000259">
    <property type="protein sequence ID" value="OCX68611.1"/>
    <property type="molecule type" value="Genomic_DNA"/>
</dbReference>
<reference evidence="1" key="1">
    <citation type="journal article" date="2016" name="Int. J. Mol. Sci.">
        <title>Comparative genomics of the extreme acidophile Acidithiobacillus thiooxidans reveals intraspecific divergence and niche adaptation.</title>
        <authorList>
            <person name="Zhang X."/>
            <person name="Feng X."/>
            <person name="Tao J."/>
            <person name="Ma L."/>
            <person name="Xiao Y."/>
            <person name="Liang Y."/>
            <person name="Liu X."/>
            <person name="Yin H."/>
        </authorList>
    </citation>
    <scope>NUCLEOTIDE SEQUENCE [LARGE SCALE GENOMIC DNA]</scope>
    <source>
        <strain evidence="1">DXS-W</strain>
    </source>
</reference>
<evidence type="ECO:0000313" key="1">
    <source>
        <dbReference type="EMBL" id="OCX68611.1"/>
    </source>
</evidence>
<sequence length="157" mass="17098">MMSSPQQYESNSETPPASAWVRFLRSYGPTSNNLTMFDEYVSGALDRAKIQPISISTPLLDDMVQHIESSAPGSLLIAGTAGDGKTYHCRALWTQIGGDPKVWASKGNVKEHCLADGRMAVFIKDLSEFNGDESDFSLQRLENSVLGGDNSEIVILV</sequence>
<name>A0A1C2HXY2_ACITH</name>
<evidence type="ECO:0000313" key="2">
    <source>
        <dbReference type="Proteomes" id="UP000095008"/>
    </source>
</evidence>
<protein>
    <submittedName>
        <fullName evidence="1">Uncharacterized protein</fullName>
    </submittedName>
</protein>
<accession>A0A1C2HXY2</accession>
<proteinExistence type="predicted"/>
<comment type="caution">
    <text evidence="1">The sequence shown here is derived from an EMBL/GenBank/DDBJ whole genome shotgun (WGS) entry which is preliminary data.</text>
</comment>
<gene>
    <name evidence="1" type="ORF">A6M23_17865</name>
</gene>
<keyword evidence="2" id="KW-1185">Reference proteome</keyword>
<dbReference type="RefSeq" id="WP_065975320.1">
    <property type="nucleotide sequence ID" value="NZ_LWRY01000259.1"/>
</dbReference>
<dbReference type="Proteomes" id="UP000095008">
    <property type="component" value="Unassembled WGS sequence"/>
</dbReference>
<dbReference type="AlphaFoldDB" id="A0A1C2HXY2"/>
<organism evidence="1 2">
    <name type="scientific">Acidithiobacillus thiooxidans</name>
    <name type="common">Thiobacillus thiooxidans</name>
    <dbReference type="NCBI Taxonomy" id="930"/>
    <lineage>
        <taxon>Bacteria</taxon>
        <taxon>Pseudomonadati</taxon>
        <taxon>Pseudomonadota</taxon>
        <taxon>Acidithiobacillia</taxon>
        <taxon>Acidithiobacillales</taxon>
        <taxon>Acidithiobacillaceae</taxon>
        <taxon>Acidithiobacillus</taxon>
    </lineage>
</organism>